<reference evidence="2 3" key="1">
    <citation type="submission" date="2017-05" db="EMBL/GenBank/DDBJ databases">
        <title>Isolation of Rhodococcus sp. S2-17 biodegrading of BP-3.</title>
        <authorList>
            <person name="Lee Y."/>
            <person name="Kim K.H."/>
            <person name="Chun B.H."/>
            <person name="Jung H.S."/>
            <person name="Jeon C.O."/>
        </authorList>
    </citation>
    <scope>NUCLEOTIDE SEQUENCE [LARGE SCALE GENOMIC DNA]</scope>
    <source>
        <strain evidence="2 3">S2-17</strain>
        <plasmid evidence="3">prb11</plasmid>
    </source>
</reference>
<geneLocation type="plasmid" evidence="3">
    <name>prb11</name>
</geneLocation>
<dbReference type="EMBL" id="CP021357">
    <property type="protein sequence ID" value="AWK77022.1"/>
    <property type="molecule type" value="Genomic_DNA"/>
</dbReference>
<gene>
    <name evidence="2" type="ORF">CBI38_37120</name>
</gene>
<name>A0A2S2C838_9NOCA</name>
<sequence>MTDRTRARLLALDVPRERIFIDNGFSGTTPQQPGRLDNVLAAVTSVAAAITGRQPRSDACSWARATRPTHRAGHRPRPGA</sequence>
<evidence type="ECO:0000313" key="3">
    <source>
        <dbReference type="Proteomes" id="UP000245711"/>
    </source>
</evidence>
<evidence type="ECO:0000256" key="1">
    <source>
        <dbReference type="SAM" id="MobiDB-lite"/>
    </source>
</evidence>
<dbReference type="Proteomes" id="UP000245711">
    <property type="component" value="Plasmid pRB11"/>
</dbReference>
<keyword evidence="2" id="KW-0614">Plasmid</keyword>
<accession>A0A2S2C838</accession>
<feature type="compositionally biased region" description="Basic residues" evidence="1">
    <location>
        <begin position="67"/>
        <end position="80"/>
    </location>
</feature>
<protein>
    <submittedName>
        <fullName evidence="2">Uncharacterized protein</fullName>
    </submittedName>
</protein>
<dbReference type="AlphaFoldDB" id="A0A2S2C838"/>
<organism evidence="2 3">
    <name type="scientific">Rhodococcus oxybenzonivorans</name>
    <dbReference type="NCBI Taxonomy" id="1990687"/>
    <lineage>
        <taxon>Bacteria</taxon>
        <taxon>Bacillati</taxon>
        <taxon>Actinomycetota</taxon>
        <taxon>Actinomycetes</taxon>
        <taxon>Mycobacteriales</taxon>
        <taxon>Nocardiaceae</taxon>
        <taxon>Rhodococcus</taxon>
    </lineage>
</organism>
<proteinExistence type="predicted"/>
<evidence type="ECO:0000313" key="2">
    <source>
        <dbReference type="EMBL" id="AWK77022.1"/>
    </source>
</evidence>
<feature type="region of interest" description="Disordered" evidence="1">
    <location>
        <begin position="56"/>
        <end position="80"/>
    </location>
</feature>
<keyword evidence="3" id="KW-1185">Reference proteome</keyword>
<dbReference type="KEGG" id="roz:CBI38_37120"/>